<gene>
    <name evidence="1" type="ORF">GCM10025876_24010</name>
</gene>
<reference evidence="2" key="1">
    <citation type="journal article" date="2019" name="Int. J. Syst. Evol. Microbiol.">
        <title>The Global Catalogue of Microorganisms (GCM) 10K type strain sequencing project: providing services to taxonomists for standard genome sequencing and annotation.</title>
        <authorList>
            <consortium name="The Broad Institute Genomics Platform"/>
            <consortium name="The Broad Institute Genome Sequencing Center for Infectious Disease"/>
            <person name="Wu L."/>
            <person name="Ma J."/>
        </authorList>
    </citation>
    <scope>NUCLEOTIDE SEQUENCE [LARGE SCALE GENOMIC DNA]</scope>
    <source>
        <strain evidence="2">NBRC 112299</strain>
    </source>
</reference>
<sequence length="57" mass="6439">MVSVSDLRIPTPGCCGNVYASGTPRMVRDSAAEKVRRPMRYDRNVSRPRRLAFLKSL</sequence>
<evidence type="ECO:0000313" key="2">
    <source>
        <dbReference type="Proteomes" id="UP001157125"/>
    </source>
</evidence>
<name>A0ABQ6IGA7_9MICO</name>
<proteinExistence type="predicted"/>
<organism evidence="1 2">
    <name type="scientific">Demequina litorisediminis</name>
    <dbReference type="NCBI Taxonomy" id="1849022"/>
    <lineage>
        <taxon>Bacteria</taxon>
        <taxon>Bacillati</taxon>
        <taxon>Actinomycetota</taxon>
        <taxon>Actinomycetes</taxon>
        <taxon>Micrococcales</taxon>
        <taxon>Demequinaceae</taxon>
        <taxon>Demequina</taxon>
    </lineage>
</organism>
<dbReference type="Proteomes" id="UP001157125">
    <property type="component" value="Unassembled WGS sequence"/>
</dbReference>
<protein>
    <submittedName>
        <fullName evidence="1">Uncharacterized protein</fullName>
    </submittedName>
</protein>
<keyword evidence="2" id="KW-1185">Reference proteome</keyword>
<evidence type="ECO:0000313" key="1">
    <source>
        <dbReference type="EMBL" id="GMA36197.1"/>
    </source>
</evidence>
<dbReference type="EMBL" id="BSUN01000001">
    <property type="protein sequence ID" value="GMA36197.1"/>
    <property type="molecule type" value="Genomic_DNA"/>
</dbReference>
<accession>A0ABQ6IGA7</accession>
<comment type="caution">
    <text evidence="1">The sequence shown here is derived from an EMBL/GenBank/DDBJ whole genome shotgun (WGS) entry which is preliminary data.</text>
</comment>